<feature type="compositionally biased region" description="Basic and acidic residues" evidence="1">
    <location>
        <begin position="185"/>
        <end position="199"/>
    </location>
</feature>
<gene>
    <name evidence="2" type="ORF">BN860_01398g</name>
</gene>
<feature type="compositionally biased region" description="Basic and acidic residues" evidence="1">
    <location>
        <begin position="1271"/>
        <end position="1293"/>
    </location>
</feature>
<dbReference type="Proteomes" id="UP000019375">
    <property type="component" value="Unassembled WGS sequence"/>
</dbReference>
<feature type="compositionally biased region" description="Low complexity" evidence="1">
    <location>
        <begin position="457"/>
        <end position="471"/>
    </location>
</feature>
<feature type="compositionally biased region" description="Acidic residues" evidence="1">
    <location>
        <begin position="1020"/>
        <end position="1029"/>
    </location>
</feature>
<keyword evidence="3" id="KW-1185">Reference proteome</keyword>
<feature type="compositionally biased region" description="Low complexity" evidence="1">
    <location>
        <begin position="1093"/>
        <end position="1113"/>
    </location>
</feature>
<feature type="compositionally biased region" description="Low complexity" evidence="1">
    <location>
        <begin position="34"/>
        <end position="44"/>
    </location>
</feature>
<dbReference type="OrthoDB" id="10691947at2759"/>
<feature type="compositionally biased region" description="Polar residues" evidence="1">
    <location>
        <begin position="390"/>
        <end position="407"/>
    </location>
</feature>
<evidence type="ECO:0000313" key="3">
    <source>
        <dbReference type="Proteomes" id="UP000019375"/>
    </source>
</evidence>
<feature type="compositionally biased region" description="Polar residues" evidence="1">
    <location>
        <begin position="882"/>
        <end position="900"/>
    </location>
</feature>
<protein>
    <submittedName>
        <fullName evidence="2">ZYBA0S04-01398g1_1</fullName>
    </submittedName>
</protein>
<feature type="compositionally biased region" description="Low complexity" evidence="1">
    <location>
        <begin position="479"/>
        <end position="492"/>
    </location>
</feature>
<dbReference type="EMBL" id="HG316457">
    <property type="protein sequence ID" value="CDF89319.1"/>
    <property type="molecule type" value="Genomic_DNA"/>
</dbReference>
<feature type="compositionally biased region" description="Basic and acidic residues" evidence="1">
    <location>
        <begin position="434"/>
        <end position="443"/>
    </location>
</feature>
<evidence type="ECO:0000313" key="2">
    <source>
        <dbReference type="EMBL" id="CDF89319.1"/>
    </source>
</evidence>
<sequence length="1345" mass="139688">MLFRKFKKHDSENAGDESNEAVRRSENDPERTVQGGQQEGQQEGRNLSSKGHLGGTGSAGLHSAEAGAAGTGPTPPTPPHGQDSGEQYVVEQSYKEEYVPSSRYGTAASPRQGAPGVQSTSQNTSRGATSYSTSKNNSKDVGSSGATSGASNVASDHPDYEDRSDRHSHSKKGFSLPFMKGRHHKQEEHDHAQEHEAMAGERGQAHPSSDRHDNHNSRAAGAAAMGTTSRSRGATSGSSNSAPLGGSSPSGLSAGVPADPGTSSATMAGAGAAAQRVGGPGTGVGTGSGFNSNSNSNSGYGSTTRTGGGSGSGLHQDSSTGIHGKGRSENQPRARASSDHGGRNSSTKQSKEVSGRDNSGGITGVSKRVSGAPGATTTTTTVITSDTTTSNINQGSSADSSNQGGKNTTTSTSTSRKGAGDYGFVSATSPSGTRDFDYDKIEGDFPEGTQKYEHRGPATASSAAKKAPLSAEEIEPRAAAHGHGSHAYSESYRGGYQAGYTAARSGGVPVGGTTQHSPKESHGGHGEEEAAGFGKTAGHSNANALGASGTTGPSTGSTGPSTGTTRTTRITTTSTAPSSSRAGPAVTTSSAAKSSSSSSSSSSKYGGSGAERYGAHDPSYQESRGEHTGVLGGTEEYGYGKANKPSDQFGGDDFTREEKPGLRHEEHHHHHVPGAYVTDDRDVDDHAHYDPAGYRKSAASQLGPGSSEYPEDYDDMRNPGSDPLGTRRSEGSARKSGAPPPLAVIDPANPKLSENIDASARKSGPKVTSHHAIGSGARTSGYGDEYAAKAGGAYGDSSQDVRPPKYSTGDRGVEHDSDHSHDRRHDDSTRNSSSGNTGGGNYYRHTEYYHSGPGEDQSALRPGTYDSQDDRGQWSQEGKWGQQESLGQATRNQEPRTASSGYHAKSSGAREGSPSGSNYYDSSEVAPDSEKQTAAERATSKKSVRKEQEPVLKRPLSKNQDTSVPRLGFEGLFGRRKSSSSGGGSEEPGKMDSFVRRLSLSRKKSSDRSEPSETTTTEYYQEEEVEEEIGQQPLSKTKSSKSSKSRKDSSSAESGSPKLKKSVAETMSPKTASRKSVSGTTSPRAKKVQVPETRSQPQMQTQTQTQSHSGPTPTREPPTQEGKRFAETFGNLPSLIDPNVPTYGFGTHSGTQDASTAKPVASVEPAETSKSKFASTGMSSPSAGGGPLSGSIGRDTGKTSTKSKGSMGPGTTSNFSAMPPTSYSTSAKRDEPTYADTGAEGPGGNYVASSGNNSLGRTLSVESDNSQYGRTHQEGYHHHAGESPLYGEHHHQGYNESTVPRAGVVDDEELPEGAGHAHTGKEQPGIFEKIKHTIMPGSDDTTTAV</sequence>
<feature type="compositionally biased region" description="Basic and acidic residues" evidence="1">
    <location>
        <begin position="811"/>
        <end position="829"/>
    </location>
</feature>
<feature type="compositionally biased region" description="Low complexity" evidence="1">
    <location>
        <begin position="546"/>
        <end position="605"/>
    </location>
</feature>
<proteinExistence type="predicted"/>
<feature type="compositionally biased region" description="Basic and acidic residues" evidence="1">
    <location>
        <begin position="517"/>
        <end position="528"/>
    </location>
</feature>
<feature type="compositionally biased region" description="Low complexity" evidence="1">
    <location>
        <begin position="376"/>
        <end position="389"/>
    </location>
</feature>
<feature type="compositionally biased region" description="Basic and acidic residues" evidence="1">
    <location>
        <begin position="156"/>
        <end position="167"/>
    </location>
</feature>
<feature type="compositionally biased region" description="Low complexity" evidence="1">
    <location>
        <begin position="226"/>
        <end position="277"/>
    </location>
</feature>
<feature type="region of interest" description="Disordered" evidence="1">
    <location>
        <begin position="1"/>
        <end position="1326"/>
    </location>
</feature>
<feature type="compositionally biased region" description="Basic and acidic residues" evidence="1">
    <location>
        <begin position="653"/>
        <end position="665"/>
    </location>
</feature>
<feature type="compositionally biased region" description="Gly residues" evidence="1">
    <location>
        <begin position="278"/>
        <end position="288"/>
    </location>
</feature>
<reference evidence="3" key="1">
    <citation type="journal article" date="2013" name="Genome Announc.">
        <title>Genome sequence of the food spoilage yeast Zygosaccharomyces bailii CLIB 213(T).</title>
        <authorList>
            <person name="Galeote V."/>
            <person name="Bigey F."/>
            <person name="Devillers H."/>
            <person name="Neuveglise C."/>
            <person name="Dequin S."/>
        </authorList>
    </citation>
    <scope>NUCLEOTIDE SEQUENCE [LARGE SCALE GENOMIC DNA]</scope>
    <source>
        <strain evidence="3">CLIB 213 / ATCC 58445 / CBS 680 / CCRC 21525 / NBRC 1098 / NCYC 1416 / NRRL Y-2227</strain>
    </source>
</reference>
<feature type="compositionally biased region" description="Basic and acidic residues" evidence="1">
    <location>
        <begin position="20"/>
        <end position="31"/>
    </location>
</feature>
<name>A0A8J2X7S3_ZYGB2</name>
<feature type="compositionally biased region" description="Polar residues" evidence="1">
    <location>
        <begin position="1068"/>
        <end position="1083"/>
    </location>
</feature>
<organism evidence="2 3">
    <name type="scientific">Zygosaccharomyces bailii (strain CLIB 213 / ATCC 58445 / CBS 680 / BCRC 21525 / NBRC 1098 / NCYC 1416 / NRRL Y-2227)</name>
    <dbReference type="NCBI Taxonomy" id="1333698"/>
    <lineage>
        <taxon>Eukaryota</taxon>
        <taxon>Fungi</taxon>
        <taxon>Dikarya</taxon>
        <taxon>Ascomycota</taxon>
        <taxon>Saccharomycotina</taxon>
        <taxon>Saccharomycetes</taxon>
        <taxon>Saccharomycetales</taxon>
        <taxon>Saccharomycetaceae</taxon>
        <taxon>Zygosaccharomyces</taxon>
    </lineage>
</organism>
<feature type="compositionally biased region" description="Low complexity" evidence="1">
    <location>
        <begin position="289"/>
        <end position="305"/>
    </location>
</feature>
<feature type="compositionally biased region" description="Polar residues" evidence="1">
    <location>
        <begin position="1198"/>
        <end position="1226"/>
    </location>
</feature>
<evidence type="ECO:0000256" key="1">
    <source>
        <dbReference type="SAM" id="MobiDB-lite"/>
    </source>
</evidence>
<feature type="compositionally biased region" description="Basic and acidic residues" evidence="1">
    <location>
        <begin position="678"/>
        <end position="689"/>
    </location>
</feature>
<feature type="compositionally biased region" description="Polar residues" evidence="1">
    <location>
        <begin position="117"/>
        <end position="154"/>
    </location>
</feature>
<feature type="compositionally biased region" description="Basic and acidic residues" evidence="1">
    <location>
        <begin position="326"/>
        <end position="342"/>
    </location>
</feature>
<feature type="compositionally biased region" description="Polar residues" evidence="1">
    <location>
        <begin position="1247"/>
        <end position="1270"/>
    </location>
</feature>
<accession>A0A8J2X7S3</accession>